<feature type="compositionally biased region" description="Low complexity" evidence="1">
    <location>
        <begin position="117"/>
        <end position="130"/>
    </location>
</feature>
<gene>
    <name evidence="3" type="ORF">PENPOL_c001G05985</name>
</gene>
<name>A0A1V6P375_PENPO</name>
<dbReference type="OrthoDB" id="1577640at2759"/>
<accession>A0A1V6P375</accession>
<dbReference type="AlphaFoldDB" id="A0A1V6P375"/>
<feature type="region of interest" description="Disordered" evidence="1">
    <location>
        <begin position="89"/>
        <end position="134"/>
    </location>
</feature>
<proteinExistence type="predicted"/>
<feature type="compositionally biased region" description="Basic and acidic residues" evidence="1">
    <location>
        <begin position="521"/>
        <end position="532"/>
    </location>
</feature>
<sequence length="952" mass="106588">MEAGGQIKKAAQQCVEGFTQCLEVPALKENEWAENRLADMNLWISGTGACARGRASLDSRLVSRPEACDVIANLLRLLNTVIGECRTQSQIQESSPTHHDEKDSAHSEQEGQGRAFSPWSDDSSSNSQSEDACDTKITHANPLRESMYNIESMQNQLARIAVAIRRSGMRSRLQKADQRFEAAEHEELEGHLVGMLLTQLKCCPQERDPSKLNEVQLRLVRCNLKRRNRFLYAQQHSGGLDAGPIRRENRTAGTKEVELTRKVIAKGKADSKPLNDGSKQANSTIVTGTSASKLSDDFNLPQPDHAAPTASSIISTTAIDLDYPRPPRFKDDAHLFRCPCCCEALLVETANKNRWRKHIADDLSPYTCIVADCDQPHVLFNTKEAWRQHVLKDHSSLTYWICFACGDGSQFNDESAFVQHTKSNHAATIPPDQIPVLCDLSKKTTPAGLERCPLCNWPEEEGVMVEKDVLLNHIAKEIHSFSLRSLPWADDNGQESDERIRDSSEKVYEWLVQNEIPGNSGKERPSREERVWHSQHFQQNPYFASSSKRSSSSEPDSNGSRGNELEELRKEGESIVHESSEAAGLPSQIRHTEVDTRPVPHSTMFDPEDYTVGWICAIATEYVAALEFFDERHDFTQYVSLRDRNHYALGRIWNHNVVISAPPEGGYGSLSAARVATNMVQRYPNIRICLMVGIASGVPSQKHDVRLGDIVVGIQLNDQSAVLQYDFGKAVQGQGFEPIGFLDQTPILRRAVYGLQAQYEHKGHKLDDAVNKIIERKPRLRKKLQRPDLASDRLYRSHIVHSMESELPCAVVCGDDPSCLVSRSPRTEYDDNPAIHYGLIASANQIMKDASIRDELAAQKDILCFEMEAAGVMNHFPCLVIRGISDYADSHKNKDWQWYAAMVSAAYAKDILRQIVPQQVVQEAKSIDILKEGGHFVYIPLGFSSDEDGSIQ</sequence>
<feature type="domain" description="C2H2-type" evidence="2">
    <location>
        <begin position="366"/>
        <end position="394"/>
    </location>
</feature>
<dbReference type="SUPFAM" id="SSF53167">
    <property type="entry name" value="Purine and uridine phosphorylases"/>
    <property type="match status" value="1"/>
</dbReference>
<dbReference type="PANTHER" id="PTHR46082:SF11">
    <property type="entry name" value="AAA+ ATPASE DOMAIN-CONTAINING PROTEIN-RELATED"/>
    <property type="match status" value="1"/>
</dbReference>
<feature type="domain" description="C2H2-type" evidence="2">
    <location>
        <begin position="450"/>
        <end position="479"/>
    </location>
</feature>
<evidence type="ECO:0000259" key="2">
    <source>
        <dbReference type="SMART" id="SM00355"/>
    </source>
</evidence>
<dbReference type="Proteomes" id="UP000191408">
    <property type="component" value="Unassembled WGS sequence"/>
</dbReference>
<protein>
    <recommendedName>
        <fullName evidence="2">C2H2-type domain-containing protein</fullName>
    </recommendedName>
</protein>
<feature type="compositionally biased region" description="Basic and acidic residues" evidence="1">
    <location>
        <begin position="563"/>
        <end position="580"/>
    </location>
</feature>
<dbReference type="GO" id="GO:0009116">
    <property type="term" value="P:nucleoside metabolic process"/>
    <property type="evidence" value="ECO:0007669"/>
    <property type="project" value="InterPro"/>
</dbReference>
<dbReference type="InterPro" id="IPR013087">
    <property type="entry name" value="Znf_C2H2_type"/>
</dbReference>
<feature type="compositionally biased region" description="Polar residues" evidence="1">
    <location>
        <begin position="535"/>
        <end position="544"/>
    </location>
</feature>
<feature type="region of interest" description="Disordered" evidence="1">
    <location>
        <begin position="512"/>
        <end position="591"/>
    </location>
</feature>
<organism evidence="3 4">
    <name type="scientific">Penicillium polonicum</name>
    <dbReference type="NCBI Taxonomy" id="60169"/>
    <lineage>
        <taxon>Eukaryota</taxon>
        <taxon>Fungi</taxon>
        <taxon>Dikarya</taxon>
        <taxon>Ascomycota</taxon>
        <taxon>Pezizomycotina</taxon>
        <taxon>Eurotiomycetes</taxon>
        <taxon>Eurotiomycetidae</taxon>
        <taxon>Eurotiales</taxon>
        <taxon>Aspergillaceae</taxon>
        <taxon>Penicillium</taxon>
    </lineage>
</organism>
<evidence type="ECO:0000256" key="1">
    <source>
        <dbReference type="SAM" id="MobiDB-lite"/>
    </source>
</evidence>
<dbReference type="PANTHER" id="PTHR46082">
    <property type="entry name" value="ATP/GTP-BINDING PROTEIN-RELATED"/>
    <property type="match status" value="1"/>
</dbReference>
<keyword evidence="4" id="KW-1185">Reference proteome</keyword>
<feature type="compositionally biased region" description="Low complexity" evidence="1">
    <location>
        <begin position="545"/>
        <end position="557"/>
    </location>
</feature>
<evidence type="ECO:0000313" key="4">
    <source>
        <dbReference type="Proteomes" id="UP000191408"/>
    </source>
</evidence>
<dbReference type="SMART" id="SM00355">
    <property type="entry name" value="ZnF_C2H2"/>
    <property type="match status" value="3"/>
</dbReference>
<dbReference type="STRING" id="60169.A0A1V6P375"/>
<dbReference type="EMBL" id="MDYM01000001">
    <property type="protein sequence ID" value="OQD71232.1"/>
    <property type="molecule type" value="Genomic_DNA"/>
</dbReference>
<comment type="caution">
    <text evidence="3">The sequence shown here is derived from an EMBL/GenBank/DDBJ whole genome shotgun (WGS) entry which is preliminary data.</text>
</comment>
<evidence type="ECO:0000313" key="3">
    <source>
        <dbReference type="EMBL" id="OQD71232.1"/>
    </source>
</evidence>
<feature type="compositionally biased region" description="Basic and acidic residues" evidence="1">
    <location>
        <begin position="96"/>
        <end position="111"/>
    </location>
</feature>
<dbReference type="Gene3D" id="3.40.50.1580">
    <property type="entry name" value="Nucleoside phosphorylase domain"/>
    <property type="match status" value="1"/>
</dbReference>
<reference evidence="4" key="1">
    <citation type="journal article" date="2017" name="Nat. Microbiol.">
        <title>Global analysis of biosynthetic gene clusters reveals vast potential of secondary metabolite production in Penicillium species.</title>
        <authorList>
            <person name="Nielsen J.C."/>
            <person name="Grijseels S."/>
            <person name="Prigent S."/>
            <person name="Ji B."/>
            <person name="Dainat J."/>
            <person name="Nielsen K.F."/>
            <person name="Frisvad J.C."/>
            <person name="Workman M."/>
            <person name="Nielsen J."/>
        </authorList>
    </citation>
    <scope>NUCLEOTIDE SEQUENCE [LARGE SCALE GENOMIC DNA]</scope>
    <source>
        <strain evidence="4">IBT 4502</strain>
    </source>
</reference>
<dbReference type="GO" id="GO:0003824">
    <property type="term" value="F:catalytic activity"/>
    <property type="evidence" value="ECO:0007669"/>
    <property type="project" value="InterPro"/>
</dbReference>
<dbReference type="InterPro" id="IPR053137">
    <property type="entry name" value="NLR-like"/>
</dbReference>
<dbReference type="InterPro" id="IPR035994">
    <property type="entry name" value="Nucleoside_phosphorylase_sf"/>
</dbReference>
<feature type="domain" description="C2H2-type" evidence="2">
    <location>
        <begin position="400"/>
        <end position="425"/>
    </location>
</feature>